<protein>
    <recommendedName>
        <fullName evidence="17">Cytochrome P450 CYP72A219-like</fullName>
    </recommendedName>
</protein>
<keyword evidence="4 12" id="KW-0349">Heme</keyword>
<evidence type="ECO:0000256" key="1">
    <source>
        <dbReference type="ARBA" id="ARBA00001971"/>
    </source>
</evidence>
<evidence type="ECO:0000313" key="15">
    <source>
        <dbReference type="EMBL" id="KAK4804039.1"/>
    </source>
</evidence>
<dbReference type="GO" id="GO:0016020">
    <property type="term" value="C:membrane"/>
    <property type="evidence" value="ECO:0007669"/>
    <property type="project" value="UniProtKB-SubCell"/>
</dbReference>
<dbReference type="InterPro" id="IPR002401">
    <property type="entry name" value="Cyt_P450_E_grp-I"/>
</dbReference>
<dbReference type="GO" id="GO:0005506">
    <property type="term" value="F:iron ion binding"/>
    <property type="evidence" value="ECO:0007669"/>
    <property type="project" value="InterPro"/>
</dbReference>
<evidence type="ECO:0000256" key="7">
    <source>
        <dbReference type="ARBA" id="ARBA00022989"/>
    </source>
</evidence>
<dbReference type="PRINTS" id="PR00385">
    <property type="entry name" value="P450"/>
</dbReference>
<proteinExistence type="inferred from homology"/>
<comment type="similarity">
    <text evidence="3 13">Belongs to the cytochrome P450 family.</text>
</comment>
<keyword evidence="5 14" id="KW-0812">Transmembrane</keyword>
<evidence type="ECO:0000256" key="13">
    <source>
        <dbReference type="RuleBase" id="RU000461"/>
    </source>
</evidence>
<evidence type="ECO:0000256" key="3">
    <source>
        <dbReference type="ARBA" id="ARBA00010617"/>
    </source>
</evidence>
<dbReference type="CDD" id="cd20642">
    <property type="entry name" value="CYP72"/>
    <property type="match status" value="1"/>
</dbReference>
<reference evidence="15 16" key="1">
    <citation type="journal article" date="2023" name="Hortic Res">
        <title>Pangenome of water caltrop reveals structural variations and asymmetric subgenome divergence after allopolyploidization.</title>
        <authorList>
            <person name="Zhang X."/>
            <person name="Chen Y."/>
            <person name="Wang L."/>
            <person name="Yuan Y."/>
            <person name="Fang M."/>
            <person name="Shi L."/>
            <person name="Lu R."/>
            <person name="Comes H.P."/>
            <person name="Ma Y."/>
            <person name="Chen Y."/>
            <person name="Huang G."/>
            <person name="Zhou Y."/>
            <person name="Zheng Z."/>
            <person name="Qiu Y."/>
        </authorList>
    </citation>
    <scope>NUCLEOTIDE SEQUENCE [LARGE SCALE GENOMIC DNA]</scope>
    <source>
        <strain evidence="15">F231</strain>
    </source>
</reference>
<comment type="caution">
    <text evidence="15">The sequence shown here is derived from an EMBL/GenBank/DDBJ whole genome shotgun (WGS) entry which is preliminary data.</text>
</comment>
<evidence type="ECO:0000256" key="14">
    <source>
        <dbReference type="SAM" id="Phobius"/>
    </source>
</evidence>
<dbReference type="AlphaFoldDB" id="A0AAN7MEP5"/>
<keyword evidence="9 12" id="KW-0408">Iron</keyword>
<evidence type="ECO:0000256" key="2">
    <source>
        <dbReference type="ARBA" id="ARBA00004167"/>
    </source>
</evidence>
<evidence type="ECO:0000256" key="6">
    <source>
        <dbReference type="ARBA" id="ARBA00022723"/>
    </source>
</evidence>
<dbReference type="Pfam" id="PF00067">
    <property type="entry name" value="p450"/>
    <property type="match status" value="2"/>
</dbReference>
<dbReference type="Gene3D" id="1.10.630.10">
    <property type="entry name" value="Cytochrome P450"/>
    <property type="match status" value="1"/>
</dbReference>
<dbReference type="PROSITE" id="PS00086">
    <property type="entry name" value="CYTOCHROME_P450"/>
    <property type="match status" value="1"/>
</dbReference>
<dbReference type="EMBL" id="JAXQNO010000001">
    <property type="protein sequence ID" value="KAK4804039.1"/>
    <property type="molecule type" value="Genomic_DNA"/>
</dbReference>
<evidence type="ECO:0000313" key="16">
    <source>
        <dbReference type="Proteomes" id="UP001346149"/>
    </source>
</evidence>
<evidence type="ECO:0000256" key="8">
    <source>
        <dbReference type="ARBA" id="ARBA00023002"/>
    </source>
</evidence>
<dbReference type="InterPro" id="IPR050665">
    <property type="entry name" value="Cytochrome_P450_Monooxygen"/>
</dbReference>
<gene>
    <name evidence="15" type="ORF">SAY86_003856</name>
</gene>
<feature type="binding site" description="axial binding residue" evidence="12">
    <location>
        <position position="498"/>
    </location>
    <ligand>
        <name>heme</name>
        <dbReference type="ChEBI" id="CHEBI:30413"/>
    </ligand>
    <ligandPart>
        <name>Fe</name>
        <dbReference type="ChEBI" id="CHEBI:18248"/>
    </ligandPart>
</feature>
<accession>A0AAN7MEP5</accession>
<name>A0AAN7MEP5_TRANT</name>
<dbReference type="PRINTS" id="PR00463">
    <property type="entry name" value="EP450I"/>
</dbReference>
<dbReference type="GO" id="GO:0016705">
    <property type="term" value="F:oxidoreductase activity, acting on paired donors, with incorporation or reduction of molecular oxygen"/>
    <property type="evidence" value="ECO:0007669"/>
    <property type="project" value="InterPro"/>
</dbReference>
<keyword evidence="16" id="KW-1185">Reference proteome</keyword>
<dbReference type="SUPFAM" id="SSF48264">
    <property type="entry name" value="Cytochrome P450"/>
    <property type="match status" value="1"/>
</dbReference>
<keyword evidence="6 12" id="KW-0479">Metal-binding</keyword>
<keyword evidence="8 13" id="KW-0560">Oxidoreductase</keyword>
<organism evidence="15 16">
    <name type="scientific">Trapa natans</name>
    <name type="common">Water chestnut</name>
    <dbReference type="NCBI Taxonomy" id="22666"/>
    <lineage>
        <taxon>Eukaryota</taxon>
        <taxon>Viridiplantae</taxon>
        <taxon>Streptophyta</taxon>
        <taxon>Embryophyta</taxon>
        <taxon>Tracheophyta</taxon>
        <taxon>Spermatophyta</taxon>
        <taxon>Magnoliopsida</taxon>
        <taxon>eudicotyledons</taxon>
        <taxon>Gunneridae</taxon>
        <taxon>Pentapetalae</taxon>
        <taxon>rosids</taxon>
        <taxon>malvids</taxon>
        <taxon>Myrtales</taxon>
        <taxon>Lythraceae</taxon>
        <taxon>Trapa</taxon>
    </lineage>
</organism>
<dbReference type="Proteomes" id="UP001346149">
    <property type="component" value="Unassembled WGS sequence"/>
</dbReference>
<dbReference type="GO" id="GO:0020037">
    <property type="term" value="F:heme binding"/>
    <property type="evidence" value="ECO:0007669"/>
    <property type="project" value="InterPro"/>
</dbReference>
<dbReference type="FunFam" id="1.10.630.10:FF:000029">
    <property type="entry name" value="Cytochrome P450 734A1"/>
    <property type="match status" value="1"/>
</dbReference>
<dbReference type="InterPro" id="IPR001128">
    <property type="entry name" value="Cyt_P450"/>
</dbReference>
<evidence type="ECO:0000256" key="10">
    <source>
        <dbReference type="ARBA" id="ARBA00023033"/>
    </source>
</evidence>
<keyword evidence="11 14" id="KW-0472">Membrane</keyword>
<sequence>MELAAVSFWVGLALVSVAAILVGRVLNWLWLRPKKLEKLLREQGFKGTPYRFPFGDLKEMKKVQKESRSRPIGLYDDPVPRTTPFFLQSVNTYGNNSFTWQGPTPRLNIMNVDHVKDIFSKIHDFQKPPSNPLIKLLASGLVDYNGDKWAAHRKIINPAFHQEKLKVNSVNHSLTSFIIRTTCSTWTPNLFNLFPWQLMIPTCYSCCYEMVMGWEKLISAEGSVELDAWPELQNLTRDVISRTAFGSSYGEGKRIFELQEEQIELAINFFFSVYIPGWRFVPTKMNRRMKYITNQVHSLLREIINRRERAIVAREATATADLLGLLLESNMNHVRESGEKKNGMSIQEVMDECKLFYFAGQETTSVLLVWTVILLSIHPQWQTKAREEVLQAFGRDGKPDLDGLNRLKIVTMILYEVLRLYPPAIDLSRFVYKEMKLGGLTIPSGVLLGLPIMLIHHSKELWGEDAKEFNPERFSEGISKATKNQVSYFPFGWGPRICIGMNFALIEAKMALAMILQRFSFELSPSYAHAPMTTITLHPQHGAQVILRRAQ</sequence>
<keyword evidence="10 13" id="KW-0503">Monooxygenase</keyword>
<keyword evidence="7 14" id="KW-1133">Transmembrane helix</keyword>
<evidence type="ECO:0000256" key="12">
    <source>
        <dbReference type="PIRSR" id="PIRSR602401-1"/>
    </source>
</evidence>
<dbReference type="PANTHER" id="PTHR24282">
    <property type="entry name" value="CYTOCHROME P450 FAMILY MEMBER"/>
    <property type="match status" value="1"/>
</dbReference>
<evidence type="ECO:0000256" key="4">
    <source>
        <dbReference type="ARBA" id="ARBA00022617"/>
    </source>
</evidence>
<dbReference type="InterPro" id="IPR017972">
    <property type="entry name" value="Cyt_P450_CS"/>
</dbReference>
<comment type="subcellular location">
    <subcellularLocation>
        <location evidence="2">Membrane</location>
        <topology evidence="2">Single-pass membrane protein</topology>
    </subcellularLocation>
</comment>
<comment type="cofactor">
    <cofactor evidence="1 12">
        <name>heme</name>
        <dbReference type="ChEBI" id="CHEBI:30413"/>
    </cofactor>
</comment>
<dbReference type="InterPro" id="IPR036396">
    <property type="entry name" value="Cyt_P450_sf"/>
</dbReference>
<evidence type="ECO:0000256" key="9">
    <source>
        <dbReference type="ARBA" id="ARBA00023004"/>
    </source>
</evidence>
<evidence type="ECO:0000256" key="11">
    <source>
        <dbReference type="ARBA" id="ARBA00023136"/>
    </source>
</evidence>
<evidence type="ECO:0000256" key="5">
    <source>
        <dbReference type="ARBA" id="ARBA00022692"/>
    </source>
</evidence>
<dbReference type="GO" id="GO:0004497">
    <property type="term" value="F:monooxygenase activity"/>
    <property type="evidence" value="ECO:0007669"/>
    <property type="project" value="UniProtKB-KW"/>
</dbReference>
<dbReference type="PANTHER" id="PTHR24282:SF255">
    <property type="entry name" value="CYTOCHROME P450 72A11-RELATED"/>
    <property type="match status" value="1"/>
</dbReference>
<feature type="transmembrane region" description="Helical" evidence="14">
    <location>
        <begin position="6"/>
        <end position="31"/>
    </location>
</feature>
<evidence type="ECO:0008006" key="17">
    <source>
        <dbReference type="Google" id="ProtNLM"/>
    </source>
</evidence>